<protein>
    <submittedName>
        <fullName evidence="1">Uncharacterized protein</fullName>
    </submittedName>
</protein>
<sequence>MLNDNWCCTNILPEIARSSISTGKHVQNSE</sequence>
<accession>A0A0A8XWQ6</accession>
<proteinExistence type="predicted"/>
<dbReference type="EMBL" id="GBRH01280722">
    <property type="protein sequence ID" value="JAD17173.1"/>
    <property type="molecule type" value="Transcribed_RNA"/>
</dbReference>
<reference evidence="1" key="2">
    <citation type="journal article" date="2015" name="Data Brief">
        <title>Shoot transcriptome of the giant reed, Arundo donax.</title>
        <authorList>
            <person name="Barrero R.A."/>
            <person name="Guerrero F.D."/>
            <person name="Moolhuijzen P."/>
            <person name="Goolsby J.A."/>
            <person name="Tidwell J."/>
            <person name="Bellgard S.E."/>
            <person name="Bellgard M.I."/>
        </authorList>
    </citation>
    <scope>NUCLEOTIDE SEQUENCE</scope>
    <source>
        <tissue evidence="1">Shoot tissue taken approximately 20 cm above the soil surface</tissue>
    </source>
</reference>
<dbReference type="AlphaFoldDB" id="A0A0A8XWQ6"/>
<evidence type="ECO:0000313" key="1">
    <source>
        <dbReference type="EMBL" id="JAD17173.1"/>
    </source>
</evidence>
<name>A0A0A8XWQ6_ARUDO</name>
<organism evidence="1">
    <name type="scientific">Arundo donax</name>
    <name type="common">Giant reed</name>
    <name type="synonym">Donax arundinaceus</name>
    <dbReference type="NCBI Taxonomy" id="35708"/>
    <lineage>
        <taxon>Eukaryota</taxon>
        <taxon>Viridiplantae</taxon>
        <taxon>Streptophyta</taxon>
        <taxon>Embryophyta</taxon>
        <taxon>Tracheophyta</taxon>
        <taxon>Spermatophyta</taxon>
        <taxon>Magnoliopsida</taxon>
        <taxon>Liliopsida</taxon>
        <taxon>Poales</taxon>
        <taxon>Poaceae</taxon>
        <taxon>PACMAD clade</taxon>
        <taxon>Arundinoideae</taxon>
        <taxon>Arundineae</taxon>
        <taxon>Arundo</taxon>
    </lineage>
</organism>
<reference evidence="1" key="1">
    <citation type="submission" date="2014-09" db="EMBL/GenBank/DDBJ databases">
        <authorList>
            <person name="Magalhaes I.L.F."/>
            <person name="Oliveira U."/>
            <person name="Santos F.R."/>
            <person name="Vidigal T.H.D.A."/>
            <person name="Brescovit A.D."/>
            <person name="Santos A.J."/>
        </authorList>
    </citation>
    <scope>NUCLEOTIDE SEQUENCE</scope>
    <source>
        <tissue evidence="1">Shoot tissue taken approximately 20 cm above the soil surface</tissue>
    </source>
</reference>